<reference evidence="1" key="1">
    <citation type="submission" date="2022-11" db="EMBL/GenBank/DDBJ databases">
        <title>Alteromonas sp. nov., isolated from sea water of the Qingdao.</title>
        <authorList>
            <person name="Wang Q."/>
        </authorList>
    </citation>
    <scope>NUCLEOTIDE SEQUENCE</scope>
    <source>
        <strain evidence="1">ASW11-7</strain>
    </source>
</reference>
<dbReference type="RefSeq" id="WP_265616001.1">
    <property type="nucleotide sequence ID" value="NZ_JAPFRD010000002.1"/>
</dbReference>
<sequence length="136" mass="14505">MDKRLKSRLLIVRGKSGSDIDKIKTNLSENLQRSGIKVFHIGTWGVEAYAVIGNVANSASIVSVTKSSDVEFKSLRYLQVENAWPSGDESAFIANTFSAHPINYGVQVPNKTGDLIGICGLCGGVSAHIGPPCKSV</sequence>
<accession>A0ABT3P3G6</accession>
<organism evidence="1 2">
    <name type="scientific">Alteromonas aquimaris</name>
    <dbReference type="NCBI Taxonomy" id="2998417"/>
    <lineage>
        <taxon>Bacteria</taxon>
        <taxon>Pseudomonadati</taxon>
        <taxon>Pseudomonadota</taxon>
        <taxon>Gammaproteobacteria</taxon>
        <taxon>Alteromonadales</taxon>
        <taxon>Alteromonadaceae</taxon>
        <taxon>Alteromonas/Salinimonas group</taxon>
        <taxon>Alteromonas</taxon>
    </lineage>
</organism>
<proteinExistence type="predicted"/>
<name>A0ABT3P3G6_9ALTE</name>
<gene>
    <name evidence="1" type="ORF">OPS25_02145</name>
</gene>
<dbReference type="EMBL" id="JAPFRD010000002">
    <property type="protein sequence ID" value="MCW8107305.1"/>
    <property type="molecule type" value="Genomic_DNA"/>
</dbReference>
<keyword evidence="2" id="KW-1185">Reference proteome</keyword>
<dbReference type="Proteomes" id="UP001142810">
    <property type="component" value="Unassembled WGS sequence"/>
</dbReference>
<comment type="caution">
    <text evidence="1">The sequence shown here is derived from an EMBL/GenBank/DDBJ whole genome shotgun (WGS) entry which is preliminary data.</text>
</comment>
<evidence type="ECO:0000313" key="2">
    <source>
        <dbReference type="Proteomes" id="UP001142810"/>
    </source>
</evidence>
<evidence type="ECO:0000313" key="1">
    <source>
        <dbReference type="EMBL" id="MCW8107305.1"/>
    </source>
</evidence>
<protein>
    <submittedName>
        <fullName evidence="1">Uncharacterized protein</fullName>
    </submittedName>
</protein>